<dbReference type="EMBL" id="JANPWB010000010">
    <property type="protein sequence ID" value="KAJ1144618.1"/>
    <property type="molecule type" value="Genomic_DNA"/>
</dbReference>
<comment type="caution">
    <text evidence="2">The sequence shown here is derived from an EMBL/GenBank/DDBJ whole genome shotgun (WGS) entry which is preliminary data.</text>
</comment>
<evidence type="ECO:0000313" key="3">
    <source>
        <dbReference type="Proteomes" id="UP001066276"/>
    </source>
</evidence>
<feature type="compositionally biased region" description="Basic and acidic residues" evidence="1">
    <location>
        <begin position="58"/>
        <end position="68"/>
    </location>
</feature>
<name>A0AAV7R1L2_PLEWA</name>
<proteinExistence type="predicted"/>
<organism evidence="2 3">
    <name type="scientific">Pleurodeles waltl</name>
    <name type="common">Iberian ribbed newt</name>
    <dbReference type="NCBI Taxonomy" id="8319"/>
    <lineage>
        <taxon>Eukaryota</taxon>
        <taxon>Metazoa</taxon>
        <taxon>Chordata</taxon>
        <taxon>Craniata</taxon>
        <taxon>Vertebrata</taxon>
        <taxon>Euteleostomi</taxon>
        <taxon>Amphibia</taxon>
        <taxon>Batrachia</taxon>
        <taxon>Caudata</taxon>
        <taxon>Salamandroidea</taxon>
        <taxon>Salamandridae</taxon>
        <taxon>Pleurodelinae</taxon>
        <taxon>Pleurodeles</taxon>
    </lineage>
</organism>
<evidence type="ECO:0000313" key="2">
    <source>
        <dbReference type="EMBL" id="KAJ1144618.1"/>
    </source>
</evidence>
<evidence type="ECO:0000256" key="1">
    <source>
        <dbReference type="SAM" id="MobiDB-lite"/>
    </source>
</evidence>
<keyword evidence="3" id="KW-1185">Reference proteome</keyword>
<dbReference type="Proteomes" id="UP001066276">
    <property type="component" value="Chromosome 6"/>
</dbReference>
<feature type="region of interest" description="Disordered" evidence="1">
    <location>
        <begin position="1"/>
        <end position="68"/>
    </location>
</feature>
<accession>A0AAV7R1L2</accession>
<reference evidence="2" key="1">
    <citation type="journal article" date="2022" name="bioRxiv">
        <title>Sequencing and chromosome-scale assembly of the giantPleurodeles waltlgenome.</title>
        <authorList>
            <person name="Brown T."/>
            <person name="Elewa A."/>
            <person name="Iarovenko S."/>
            <person name="Subramanian E."/>
            <person name="Araus A.J."/>
            <person name="Petzold A."/>
            <person name="Susuki M."/>
            <person name="Suzuki K.-i.T."/>
            <person name="Hayashi T."/>
            <person name="Toyoda A."/>
            <person name="Oliveira C."/>
            <person name="Osipova E."/>
            <person name="Leigh N.D."/>
            <person name="Simon A."/>
            <person name="Yun M.H."/>
        </authorList>
    </citation>
    <scope>NUCLEOTIDE SEQUENCE</scope>
    <source>
        <strain evidence="2">20211129_DDA</strain>
        <tissue evidence="2">Liver</tissue>
    </source>
</reference>
<protein>
    <submittedName>
        <fullName evidence="2">Uncharacterized protein</fullName>
    </submittedName>
</protein>
<dbReference type="AlphaFoldDB" id="A0AAV7R1L2"/>
<gene>
    <name evidence="2" type="ORF">NDU88_010915</name>
</gene>
<sequence>MDSPNRPADWIRGGETVSEPEQEETGEMNADTNNARLEKKRERNTGTNIPGEEEEEGERYGDTKEEEKTAEDWFNPAWGYRQRFCSSLPQLRRAVASEVSARNWLGKPKR</sequence>